<reference evidence="5 6" key="1">
    <citation type="submission" date="2024-09" db="EMBL/GenBank/DDBJ databases">
        <title>A chromosome-level genome assembly of Gray's grenadier anchovy, Coilia grayii.</title>
        <authorList>
            <person name="Fu Z."/>
        </authorList>
    </citation>
    <scope>NUCLEOTIDE SEQUENCE [LARGE SCALE GENOMIC DNA]</scope>
    <source>
        <strain evidence="5">G4</strain>
        <tissue evidence="5">Muscle</tissue>
    </source>
</reference>
<accession>A0ABD1KK90</accession>
<evidence type="ECO:0000256" key="3">
    <source>
        <dbReference type="SAM" id="MobiDB-lite"/>
    </source>
</evidence>
<evidence type="ECO:0000313" key="5">
    <source>
        <dbReference type="EMBL" id="KAL2099529.1"/>
    </source>
</evidence>
<feature type="region of interest" description="Disordered" evidence="3">
    <location>
        <begin position="313"/>
        <end position="365"/>
    </location>
</feature>
<organism evidence="5 6">
    <name type="scientific">Coilia grayii</name>
    <name type="common">Gray's grenadier anchovy</name>
    <dbReference type="NCBI Taxonomy" id="363190"/>
    <lineage>
        <taxon>Eukaryota</taxon>
        <taxon>Metazoa</taxon>
        <taxon>Chordata</taxon>
        <taxon>Craniata</taxon>
        <taxon>Vertebrata</taxon>
        <taxon>Euteleostomi</taxon>
        <taxon>Actinopterygii</taxon>
        <taxon>Neopterygii</taxon>
        <taxon>Teleostei</taxon>
        <taxon>Clupei</taxon>
        <taxon>Clupeiformes</taxon>
        <taxon>Clupeoidei</taxon>
        <taxon>Engraulidae</taxon>
        <taxon>Coilinae</taxon>
        <taxon>Coilia</taxon>
    </lineage>
</organism>
<proteinExistence type="predicted"/>
<name>A0ABD1KK90_9TELE</name>
<dbReference type="SUPFAM" id="SSF52025">
    <property type="entry name" value="PA domain"/>
    <property type="match status" value="1"/>
</dbReference>
<feature type="domain" description="PA" evidence="4">
    <location>
        <begin position="163"/>
        <end position="256"/>
    </location>
</feature>
<dbReference type="EMBL" id="JBHFQA010000004">
    <property type="protein sequence ID" value="KAL2099529.1"/>
    <property type="molecule type" value="Genomic_DNA"/>
</dbReference>
<dbReference type="InterPro" id="IPR003137">
    <property type="entry name" value="PA_domain"/>
</dbReference>
<evidence type="ECO:0000256" key="1">
    <source>
        <dbReference type="ARBA" id="ARBA00022729"/>
    </source>
</evidence>
<dbReference type="Gene3D" id="3.50.30.30">
    <property type="match status" value="1"/>
</dbReference>
<keyword evidence="2" id="KW-0325">Glycoprotein</keyword>
<comment type="caution">
    <text evidence="5">The sequence shown here is derived from an EMBL/GenBank/DDBJ whole genome shotgun (WGS) entry which is preliminary data.</text>
</comment>
<keyword evidence="6" id="KW-1185">Reference proteome</keyword>
<sequence length="365" mass="40420">MDRLRGRLVHYLLHLHCAFIYVEEGFCEAIPLSHWRPGSFMVLLNHLWVSFYPGPRGIQNEEKGIELPLHDTGLEPVEFLKSMGITLTPLNEAAMGIKDTGAQEKGVYRVKLVAEVTQTAEEEEVVPVIVQVISPPFLGRMVLTAGPAKFGMDLTKQEHGVKGSIMKSKPYTACGLIENADALRGHIALVLRGDCMFAAKARRLQEAGVTGVIFIDHREGSSSEETPLFQMVGDGVSTDDITIPLVFLFSREGTELTSALDQHANVDVLLLSKERQLGKEKTEKLNIKFRLAKEEEVEEAVWDGTTFHLLLERGNKGTDTKDKRKPEEQEEEAQRSAVSEHCSASQAGSQPACRPEPNLEPKADP</sequence>
<dbReference type="Proteomes" id="UP001591681">
    <property type="component" value="Unassembled WGS sequence"/>
</dbReference>
<evidence type="ECO:0000256" key="2">
    <source>
        <dbReference type="ARBA" id="ARBA00023180"/>
    </source>
</evidence>
<dbReference type="PANTHER" id="PTHR22702">
    <property type="entry name" value="PROTEASE-ASSOCIATED DOMAIN-CONTAINING PROTEIN"/>
    <property type="match status" value="1"/>
</dbReference>
<evidence type="ECO:0000259" key="4">
    <source>
        <dbReference type="Pfam" id="PF02225"/>
    </source>
</evidence>
<feature type="compositionally biased region" description="Basic and acidic residues" evidence="3">
    <location>
        <begin position="313"/>
        <end position="327"/>
    </location>
</feature>
<dbReference type="InterPro" id="IPR046450">
    <property type="entry name" value="PA_dom_sf"/>
</dbReference>
<dbReference type="PANTHER" id="PTHR22702:SF1">
    <property type="entry name" value="PROTEASE-ASSOCIATED DOMAIN-CONTAINING PROTEIN 1"/>
    <property type="match status" value="1"/>
</dbReference>
<evidence type="ECO:0000313" key="6">
    <source>
        <dbReference type="Proteomes" id="UP001591681"/>
    </source>
</evidence>
<keyword evidence="1" id="KW-0732">Signal</keyword>
<dbReference type="AlphaFoldDB" id="A0ABD1KK90"/>
<dbReference type="Pfam" id="PF02225">
    <property type="entry name" value="PA"/>
    <property type="match status" value="1"/>
</dbReference>
<protein>
    <recommendedName>
        <fullName evidence="4">PA domain-containing protein</fullName>
    </recommendedName>
</protein>
<gene>
    <name evidence="5" type="ORF">ACEWY4_003923</name>
</gene>